<accession>A0A0D2G513</accession>
<dbReference type="HOGENOM" id="CLU_082773_0_0_1"/>
<reference evidence="2 3" key="1">
    <citation type="submission" date="2015-01" db="EMBL/GenBank/DDBJ databases">
        <title>The Genome Sequence of Fonsecaea pedrosoi CBS 271.37.</title>
        <authorList>
            <consortium name="The Broad Institute Genomics Platform"/>
            <person name="Cuomo C."/>
            <person name="de Hoog S."/>
            <person name="Gorbushina A."/>
            <person name="Stielow B."/>
            <person name="Teixiera M."/>
            <person name="Abouelleil A."/>
            <person name="Chapman S.B."/>
            <person name="Priest M."/>
            <person name="Young S.K."/>
            <person name="Wortman J."/>
            <person name="Nusbaum C."/>
            <person name="Birren B."/>
        </authorList>
    </citation>
    <scope>NUCLEOTIDE SEQUENCE [LARGE SCALE GENOMIC DNA]</scope>
    <source>
        <strain evidence="2 3">CBS 271.37</strain>
    </source>
</reference>
<dbReference type="OrthoDB" id="539358at2759"/>
<evidence type="ECO:0000256" key="1">
    <source>
        <dbReference type="SAM" id="MobiDB-lite"/>
    </source>
</evidence>
<dbReference type="RefSeq" id="XP_013279606.1">
    <property type="nucleotide sequence ID" value="XM_013424152.1"/>
</dbReference>
<organism evidence="2 3">
    <name type="scientific">Fonsecaea pedrosoi CBS 271.37</name>
    <dbReference type="NCBI Taxonomy" id="1442368"/>
    <lineage>
        <taxon>Eukaryota</taxon>
        <taxon>Fungi</taxon>
        <taxon>Dikarya</taxon>
        <taxon>Ascomycota</taxon>
        <taxon>Pezizomycotina</taxon>
        <taxon>Eurotiomycetes</taxon>
        <taxon>Chaetothyriomycetidae</taxon>
        <taxon>Chaetothyriales</taxon>
        <taxon>Herpotrichiellaceae</taxon>
        <taxon>Fonsecaea</taxon>
    </lineage>
</organism>
<evidence type="ECO:0000313" key="3">
    <source>
        <dbReference type="Proteomes" id="UP000053029"/>
    </source>
</evidence>
<dbReference type="GeneID" id="25310032"/>
<name>A0A0D2G513_9EURO</name>
<evidence type="ECO:0000313" key="2">
    <source>
        <dbReference type="EMBL" id="KIW75798.1"/>
    </source>
</evidence>
<dbReference type="EMBL" id="KN846975">
    <property type="protein sequence ID" value="KIW75798.1"/>
    <property type="molecule type" value="Genomic_DNA"/>
</dbReference>
<sequence>MTSYAGIFDLPVDMFDDLMSGLDYESLLSFRQTCRSAATLVPLARMVEIRQALRVRLVAEEHAEYQRRQLAYTNQRRWASVFPQTVQAAPPPQSPGIAGTNAPMNSLNNIHRNRIMRAERLNCYACLKCLPRECFVKGQVTGRRSLGHGEAGRRFCKACGVKKGIWDKGSVIKDGRRTWVVCRWCNSLRRVEAGSKEAGICSACLSMDQERSLDTEQQAAASADHQPSSSQLPVQHPAFTLPGSRATRCLRCWAINHTEVPVQSTGSHLCQSCKAAVGSS</sequence>
<gene>
    <name evidence="2" type="ORF">Z517_10542</name>
</gene>
<dbReference type="AlphaFoldDB" id="A0A0D2G513"/>
<feature type="compositionally biased region" description="Polar residues" evidence="1">
    <location>
        <begin position="215"/>
        <end position="233"/>
    </location>
</feature>
<dbReference type="VEuPathDB" id="FungiDB:Z517_10542"/>
<feature type="region of interest" description="Disordered" evidence="1">
    <location>
        <begin position="215"/>
        <end position="237"/>
    </location>
</feature>
<protein>
    <recommendedName>
        <fullName evidence="4">F-box domain-containing protein</fullName>
    </recommendedName>
</protein>
<proteinExistence type="predicted"/>
<keyword evidence="3" id="KW-1185">Reference proteome</keyword>
<dbReference type="Proteomes" id="UP000053029">
    <property type="component" value="Unassembled WGS sequence"/>
</dbReference>
<evidence type="ECO:0008006" key="4">
    <source>
        <dbReference type="Google" id="ProtNLM"/>
    </source>
</evidence>